<dbReference type="PANTHER" id="PTHR35457:SF1">
    <property type="entry name" value="HEME A SYNTHASE"/>
    <property type="match status" value="1"/>
</dbReference>
<dbReference type="InterPro" id="IPR003780">
    <property type="entry name" value="COX15/CtaA_fam"/>
</dbReference>
<keyword evidence="6" id="KW-0560">Oxidoreductase</keyword>
<comment type="subcellular location">
    <subcellularLocation>
        <location evidence="1">Membrane</location>
        <topology evidence="1">Multi-pass membrane protein</topology>
    </subcellularLocation>
</comment>
<keyword evidence="3 12" id="KW-0812">Transmembrane</keyword>
<keyword evidence="10" id="KW-1015">Disulfide bond</keyword>
<evidence type="ECO:0000256" key="8">
    <source>
        <dbReference type="ARBA" id="ARBA00023133"/>
    </source>
</evidence>
<dbReference type="GO" id="GO:0016491">
    <property type="term" value="F:oxidoreductase activity"/>
    <property type="evidence" value="ECO:0007669"/>
    <property type="project" value="UniProtKB-KW"/>
</dbReference>
<feature type="transmembrane region" description="Helical" evidence="12">
    <location>
        <begin position="72"/>
        <end position="92"/>
    </location>
</feature>
<dbReference type="RefSeq" id="WP_012518739.1">
    <property type="nucleotide sequence ID" value="NZ_CAXGIV010000001.1"/>
</dbReference>
<comment type="pathway">
    <text evidence="11">Porphyrin-containing compound metabolism.</text>
</comment>
<accession>A0AAC8XN96</accession>
<dbReference type="GO" id="GO:0046872">
    <property type="term" value="F:metal ion binding"/>
    <property type="evidence" value="ECO:0007669"/>
    <property type="project" value="UniProtKB-KW"/>
</dbReference>
<dbReference type="EMBL" id="CP013928">
    <property type="protein sequence ID" value="AMJ80328.1"/>
    <property type="molecule type" value="Genomic_DNA"/>
</dbReference>
<keyword evidence="2" id="KW-1003">Cell membrane</keyword>
<dbReference type="Proteomes" id="UP000061468">
    <property type="component" value="Chromosome"/>
</dbReference>
<evidence type="ECO:0000256" key="4">
    <source>
        <dbReference type="ARBA" id="ARBA00022723"/>
    </source>
</evidence>
<name>A0AAC8XN96_9ALTE</name>
<evidence type="ECO:0000256" key="11">
    <source>
        <dbReference type="ARBA" id="ARBA00023444"/>
    </source>
</evidence>
<evidence type="ECO:0000256" key="12">
    <source>
        <dbReference type="SAM" id="Phobius"/>
    </source>
</evidence>
<gene>
    <name evidence="13" type="ORF">AV942_19585</name>
</gene>
<evidence type="ECO:0000256" key="5">
    <source>
        <dbReference type="ARBA" id="ARBA00022989"/>
    </source>
</evidence>
<evidence type="ECO:0000256" key="9">
    <source>
        <dbReference type="ARBA" id="ARBA00023136"/>
    </source>
</evidence>
<evidence type="ECO:0000256" key="1">
    <source>
        <dbReference type="ARBA" id="ARBA00004141"/>
    </source>
</evidence>
<dbReference type="PANTHER" id="PTHR35457">
    <property type="entry name" value="HEME A SYNTHASE"/>
    <property type="match status" value="1"/>
</dbReference>
<sequence>MKKLTLFSIFLAAVVIILGAYTRLTDAGLGCPDWPGCYGNLTVPLSEEKVAQANAAYPERPVEAFKAWNEMIHRYFAGTLGVCVLAIALIALRQRDKGTPVKLPLLLLGLIIFQAALGMWTVTLNLLPVVVMGHLLGGFSVLSCLFILYLRLRRHQAANTDALQYEEHPFSGPRATAFQSSVKFFAFVGLGVLVTQIALGGWTSANYAALACTELPVCESGWQGRIDFKGAFSVPNADNYEFGAHDYGERVTMHIVHRLGAVITFLYLLALGVRVWVSNFATQKQKYVSVVMLIALCTQVALGVSNVVFMLPLAVAVLHNAVAAVLLLALLNLIFTVATVLQRNAVYKKEGEKDSSVNIATPSSPSTPFNPAGAFSTHAISPGPISGSTASHILPRAPGGFHG</sequence>
<dbReference type="AlphaFoldDB" id="A0AAC8XN96"/>
<feature type="transmembrane region" description="Helical" evidence="12">
    <location>
        <begin position="255"/>
        <end position="277"/>
    </location>
</feature>
<dbReference type="Pfam" id="PF02628">
    <property type="entry name" value="COX15-CtaA"/>
    <property type="match status" value="1"/>
</dbReference>
<proteinExistence type="predicted"/>
<dbReference type="GO" id="GO:0016020">
    <property type="term" value="C:membrane"/>
    <property type="evidence" value="ECO:0007669"/>
    <property type="project" value="UniProtKB-SubCell"/>
</dbReference>
<evidence type="ECO:0000313" key="14">
    <source>
        <dbReference type="Proteomes" id="UP000061468"/>
    </source>
</evidence>
<evidence type="ECO:0000256" key="7">
    <source>
        <dbReference type="ARBA" id="ARBA00023004"/>
    </source>
</evidence>
<reference evidence="13 14" key="1">
    <citation type="submission" date="2015-12" db="EMBL/GenBank/DDBJ databases">
        <title>Intraspecies pangenome expansion in the marine bacterium Alteromonas.</title>
        <authorList>
            <person name="Lopez-Perez M."/>
            <person name="Rodriguez-Valera F."/>
        </authorList>
    </citation>
    <scope>NUCLEOTIDE SEQUENCE [LARGE SCALE GENOMIC DNA]</scope>
    <source>
        <strain evidence="13 14">UM8</strain>
    </source>
</reference>
<evidence type="ECO:0000256" key="2">
    <source>
        <dbReference type="ARBA" id="ARBA00022475"/>
    </source>
</evidence>
<feature type="transmembrane region" description="Helical" evidence="12">
    <location>
        <begin position="184"/>
        <end position="205"/>
    </location>
</feature>
<evidence type="ECO:0000256" key="6">
    <source>
        <dbReference type="ARBA" id="ARBA00023002"/>
    </source>
</evidence>
<evidence type="ECO:0000256" key="3">
    <source>
        <dbReference type="ARBA" id="ARBA00022692"/>
    </source>
</evidence>
<keyword evidence="8" id="KW-0350">Heme biosynthesis</keyword>
<feature type="transmembrane region" description="Helical" evidence="12">
    <location>
        <begin position="289"/>
        <end position="315"/>
    </location>
</feature>
<protein>
    <submittedName>
        <fullName evidence="13">Cytochrome B</fullName>
    </submittedName>
</protein>
<keyword evidence="5 12" id="KW-1133">Transmembrane helix</keyword>
<keyword evidence="9 12" id="KW-0472">Membrane</keyword>
<dbReference type="InterPro" id="IPR050450">
    <property type="entry name" value="COX15/CtaA_HemeA_synthase"/>
</dbReference>
<feature type="transmembrane region" description="Helical" evidence="12">
    <location>
        <begin position="104"/>
        <end position="123"/>
    </location>
</feature>
<evidence type="ECO:0000313" key="13">
    <source>
        <dbReference type="EMBL" id="AMJ80328.1"/>
    </source>
</evidence>
<keyword evidence="7" id="KW-0408">Iron</keyword>
<feature type="transmembrane region" description="Helical" evidence="12">
    <location>
        <begin position="129"/>
        <end position="150"/>
    </location>
</feature>
<dbReference type="GO" id="GO:0006784">
    <property type="term" value="P:heme A biosynthetic process"/>
    <property type="evidence" value="ECO:0007669"/>
    <property type="project" value="InterPro"/>
</dbReference>
<evidence type="ECO:0000256" key="10">
    <source>
        <dbReference type="ARBA" id="ARBA00023157"/>
    </source>
</evidence>
<organism evidence="13 14">
    <name type="scientific">Alteromonas mediterranea</name>
    <dbReference type="NCBI Taxonomy" id="314275"/>
    <lineage>
        <taxon>Bacteria</taxon>
        <taxon>Pseudomonadati</taxon>
        <taxon>Pseudomonadota</taxon>
        <taxon>Gammaproteobacteria</taxon>
        <taxon>Alteromonadales</taxon>
        <taxon>Alteromonadaceae</taxon>
        <taxon>Alteromonas/Salinimonas group</taxon>
        <taxon>Alteromonas</taxon>
    </lineage>
</organism>
<keyword evidence="4" id="KW-0479">Metal-binding</keyword>
<feature type="transmembrane region" description="Helical" evidence="12">
    <location>
        <begin position="321"/>
        <end position="341"/>
    </location>
</feature>